<reference evidence="2" key="1">
    <citation type="submission" date="2015-04" db="EMBL/GenBank/DDBJ databases">
        <authorList>
            <person name="Syromyatnikov M.Y."/>
            <person name="Popov V.N."/>
        </authorList>
    </citation>
    <scope>NUCLEOTIDE SEQUENCE</scope>
    <source>
        <strain evidence="2">MO-1</strain>
    </source>
</reference>
<feature type="transmembrane region" description="Helical" evidence="1">
    <location>
        <begin position="76"/>
        <end position="97"/>
    </location>
</feature>
<evidence type="ECO:0000256" key="1">
    <source>
        <dbReference type="SAM" id="Phobius"/>
    </source>
</evidence>
<organism evidence="2">
    <name type="scientific">Magnetococcus massalia (strain MO-1)</name>
    <dbReference type="NCBI Taxonomy" id="451514"/>
    <lineage>
        <taxon>Bacteria</taxon>
        <taxon>Pseudomonadati</taxon>
        <taxon>Pseudomonadota</taxon>
        <taxon>Magnetococcia</taxon>
        <taxon>Magnetococcales</taxon>
        <taxon>Magnetococcaceae</taxon>
        <taxon>Magnetococcus</taxon>
    </lineage>
</organism>
<dbReference type="SUPFAM" id="SSF103501">
    <property type="entry name" value="Respiratory nitrate reductase 1 gamma chain"/>
    <property type="match status" value="1"/>
</dbReference>
<proteinExistence type="predicted"/>
<feature type="transmembrane region" description="Helical" evidence="1">
    <location>
        <begin position="20"/>
        <end position="38"/>
    </location>
</feature>
<evidence type="ECO:0000313" key="2">
    <source>
        <dbReference type="EMBL" id="CRH04974.1"/>
    </source>
</evidence>
<keyword evidence="1" id="KW-0812">Transmembrane</keyword>
<keyword evidence="1" id="KW-1133">Transmembrane helix</keyword>
<feature type="transmembrane region" description="Helical" evidence="1">
    <location>
        <begin position="117"/>
        <end position="139"/>
    </location>
</feature>
<dbReference type="Gene3D" id="1.20.950.20">
    <property type="entry name" value="Transmembrane di-heme cytochromes, Chain C"/>
    <property type="match status" value="1"/>
</dbReference>
<keyword evidence="1" id="KW-0472">Membrane</keyword>
<sequence length="222" mass="25262">MSELGNELLMFARGSGFDLAVIIFLFGILIRVLEIVLLGRKVDLAKPRADDYVKQGYLSIFRRFLPMQGLMKEAPVTVVAGYIFHVGFILVMLFYIPHIEQIKATIGLSWPGISTPVMDFITVITIMALIALLADRLVSPVKRLISTREDYITWLVTFLPMVTGYFAYHHMLLPYAMMLALHLLSVELLLVVLPFTKLSHMFTFFISRYYTGEMFGKRGVEA</sequence>
<name>A0A1S7LFW5_MAGMO</name>
<dbReference type="EMBL" id="LO017727">
    <property type="protein sequence ID" value="CRH04974.1"/>
    <property type="molecule type" value="Genomic_DNA"/>
</dbReference>
<dbReference type="AlphaFoldDB" id="A0A1S7LFW5"/>
<dbReference type="InterPro" id="IPR036197">
    <property type="entry name" value="NarG-like_sf"/>
</dbReference>
<evidence type="ECO:0008006" key="3">
    <source>
        <dbReference type="Google" id="ProtNLM"/>
    </source>
</evidence>
<feature type="transmembrane region" description="Helical" evidence="1">
    <location>
        <begin position="151"/>
        <end position="168"/>
    </location>
</feature>
<accession>A0A1S7LFW5</accession>
<protein>
    <recommendedName>
        <fullName evidence="3">Nitrate reductase</fullName>
    </recommendedName>
</protein>
<gene>
    <name evidence="2" type="ORF">MAGMO_0773</name>
</gene>